<evidence type="ECO:0000313" key="2">
    <source>
        <dbReference type="EMBL" id="MPC82480.1"/>
    </source>
</evidence>
<dbReference type="AlphaFoldDB" id="A0A5B7IDM2"/>
<proteinExistence type="predicted"/>
<accession>A0A5B7IDM2</accession>
<comment type="caution">
    <text evidence="2">The sequence shown here is derived from an EMBL/GenBank/DDBJ whole genome shotgun (WGS) entry which is preliminary data.</text>
</comment>
<protein>
    <submittedName>
        <fullName evidence="2">Uncharacterized protein</fullName>
    </submittedName>
</protein>
<evidence type="ECO:0000256" key="1">
    <source>
        <dbReference type="SAM" id="MobiDB-lite"/>
    </source>
</evidence>
<dbReference type="EMBL" id="VSRR010059887">
    <property type="protein sequence ID" value="MPC82480.1"/>
    <property type="molecule type" value="Genomic_DNA"/>
</dbReference>
<evidence type="ECO:0000313" key="3">
    <source>
        <dbReference type="Proteomes" id="UP000324222"/>
    </source>
</evidence>
<name>A0A5B7IDM2_PORTR</name>
<sequence>MYRCVGLVTRLLLFMRDAFNASQTLRSTLATYSVPHPDQVAAAPKLANHRHAYDSAVQPMTPESWTSDGVSCLLPRARPPSSGRQRSPKDTDKLARRRWSWGLGKKSDAPSNTPHSPASGFYVVRCRVFWPCLRRCPAGRMRQRCHTDAGKEMSGAGWSPR</sequence>
<dbReference type="Proteomes" id="UP000324222">
    <property type="component" value="Unassembled WGS sequence"/>
</dbReference>
<keyword evidence="3" id="KW-1185">Reference proteome</keyword>
<gene>
    <name evidence="2" type="ORF">E2C01_077149</name>
</gene>
<reference evidence="2 3" key="1">
    <citation type="submission" date="2019-05" db="EMBL/GenBank/DDBJ databases">
        <title>Another draft genome of Portunus trituberculatus and its Hox gene families provides insights of decapod evolution.</title>
        <authorList>
            <person name="Jeong J.-H."/>
            <person name="Song I."/>
            <person name="Kim S."/>
            <person name="Choi T."/>
            <person name="Kim D."/>
            <person name="Ryu S."/>
            <person name="Kim W."/>
        </authorList>
    </citation>
    <scope>NUCLEOTIDE SEQUENCE [LARGE SCALE GENOMIC DNA]</scope>
    <source>
        <tissue evidence="2">Muscle</tissue>
    </source>
</reference>
<organism evidence="2 3">
    <name type="scientific">Portunus trituberculatus</name>
    <name type="common">Swimming crab</name>
    <name type="synonym">Neptunus trituberculatus</name>
    <dbReference type="NCBI Taxonomy" id="210409"/>
    <lineage>
        <taxon>Eukaryota</taxon>
        <taxon>Metazoa</taxon>
        <taxon>Ecdysozoa</taxon>
        <taxon>Arthropoda</taxon>
        <taxon>Crustacea</taxon>
        <taxon>Multicrustacea</taxon>
        <taxon>Malacostraca</taxon>
        <taxon>Eumalacostraca</taxon>
        <taxon>Eucarida</taxon>
        <taxon>Decapoda</taxon>
        <taxon>Pleocyemata</taxon>
        <taxon>Brachyura</taxon>
        <taxon>Eubrachyura</taxon>
        <taxon>Portunoidea</taxon>
        <taxon>Portunidae</taxon>
        <taxon>Portuninae</taxon>
        <taxon>Portunus</taxon>
    </lineage>
</organism>
<feature type="region of interest" description="Disordered" evidence="1">
    <location>
        <begin position="58"/>
        <end position="116"/>
    </location>
</feature>